<gene>
    <name evidence="1" type="ORF">OWO01_15480</name>
</gene>
<evidence type="ECO:0000313" key="2">
    <source>
        <dbReference type="Proteomes" id="UP001084197"/>
    </source>
</evidence>
<proteinExistence type="predicted"/>
<dbReference type="Proteomes" id="UP001084197">
    <property type="component" value="Unassembled WGS sequence"/>
</dbReference>
<evidence type="ECO:0000313" key="1">
    <source>
        <dbReference type="EMBL" id="MCZ0704612.1"/>
    </source>
</evidence>
<reference evidence="1" key="1">
    <citation type="submission" date="2022-11" db="EMBL/GenBank/DDBJ databases">
        <title>WGS of Natronobacillus azotifigens 24KS-1, an anaerobic diazotrophic haloalkaliphile from soda-rich habitats.</title>
        <authorList>
            <person name="Sorokin D.Y."/>
            <person name="Merkel A.Y."/>
        </authorList>
    </citation>
    <scope>NUCLEOTIDE SEQUENCE</scope>
    <source>
        <strain evidence="1">24KS-1</strain>
    </source>
</reference>
<dbReference type="InterPro" id="IPR036388">
    <property type="entry name" value="WH-like_DNA-bd_sf"/>
</dbReference>
<dbReference type="Gene3D" id="1.10.10.10">
    <property type="entry name" value="Winged helix-like DNA-binding domain superfamily/Winged helix DNA-binding domain"/>
    <property type="match status" value="1"/>
</dbReference>
<name>A0A9J6RGT5_9BACI</name>
<dbReference type="EMBL" id="JAPRAT010000048">
    <property type="protein sequence ID" value="MCZ0704612.1"/>
    <property type="molecule type" value="Genomic_DNA"/>
</dbReference>
<dbReference type="SUPFAM" id="SSF46785">
    <property type="entry name" value="Winged helix' DNA-binding domain"/>
    <property type="match status" value="1"/>
</dbReference>
<accession>A0A9J6RGT5</accession>
<dbReference type="AlphaFoldDB" id="A0A9J6RGT5"/>
<dbReference type="InterPro" id="IPR036390">
    <property type="entry name" value="WH_DNA-bd_sf"/>
</dbReference>
<sequence length="86" mass="10099">MDKLSLLESLALNNNLSKSEMNVAYYCYKQERSSKDIGKYLNWQAPNVARLLLAMNNKGFLNRRMEDDKKSYLYTTNLENELLNIE</sequence>
<keyword evidence="2" id="KW-1185">Reference proteome</keyword>
<organism evidence="1 2">
    <name type="scientific">Natronobacillus azotifigens</name>
    <dbReference type="NCBI Taxonomy" id="472978"/>
    <lineage>
        <taxon>Bacteria</taxon>
        <taxon>Bacillati</taxon>
        <taxon>Bacillota</taxon>
        <taxon>Bacilli</taxon>
        <taxon>Bacillales</taxon>
        <taxon>Bacillaceae</taxon>
        <taxon>Natronobacillus</taxon>
    </lineage>
</organism>
<protein>
    <submittedName>
        <fullName evidence="1">Uncharacterized protein</fullName>
    </submittedName>
</protein>
<dbReference type="RefSeq" id="WP_268781387.1">
    <property type="nucleotide sequence ID" value="NZ_JAPRAT010000048.1"/>
</dbReference>
<comment type="caution">
    <text evidence="1">The sequence shown here is derived from an EMBL/GenBank/DDBJ whole genome shotgun (WGS) entry which is preliminary data.</text>
</comment>